<dbReference type="Pfam" id="PF09349">
    <property type="entry name" value="OHCU_decarbox"/>
    <property type="match status" value="1"/>
</dbReference>
<evidence type="ECO:0000256" key="1">
    <source>
        <dbReference type="ARBA" id="ARBA00001163"/>
    </source>
</evidence>
<dbReference type="GO" id="GO:0006144">
    <property type="term" value="P:purine nucleobase metabolic process"/>
    <property type="evidence" value="ECO:0007669"/>
    <property type="project" value="UniProtKB-KW"/>
</dbReference>
<evidence type="ECO:0000256" key="6">
    <source>
        <dbReference type="ARBA" id="ARBA00023239"/>
    </source>
</evidence>
<evidence type="ECO:0000256" key="2">
    <source>
        <dbReference type="ARBA" id="ARBA00004754"/>
    </source>
</evidence>
<keyword evidence="9" id="KW-1185">Reference proteome</keyword>
<organism evidence="8 9">
    <name type="scientific">Nonomuraea muscovyensis</name>
    <dbReference type="NCBI Taxonomy" id="1124761"/>
    <lineage>
        <taxon>Bacteria</taxon>
        <taxon>Bacillati</taxon>
        <taxon>Actinomycetota</taxon>
        <taxon>Actinomycetes</taxon>
        <taxon>Streptosporangiales</taxon>
        <taxon>Streptosporangiaceae</taxon>
        <taxon>Nonomuraea</taxon>
    </lineage>
</organism>
<evidence type="ECO:0000256" key="4">
    <source>
        <dbReference type="ARBA" id="ARBA00022631"/>
    </source>
</evidence>
<dbReference type="Gene3D" id="1.10.3330.10">
    <property type="entry name" value="Oxo-4-hydroxy-4-carboxy-5-ureidoimidazoline decarboxylase"/>
    <property type="match status" value="1"/>
</dbReference>
<name>A0A7X0EWY2_9ACTN</name>
<evidence type="ECO:0000313" key="9">
    <source>
        <dbReference type="Proteomes" id="UP000583800"/>
    </source>
</evidence>
<evidence type="ECO:0000256" key="3">
    <source>
        <dbReference type="ARBA" id="ARBA00012257"/>
    </source>
</evidence>
<dbReference type="EC" id="4.1.1.97" evidence="3"/>
<dbReference type="InterPro" id="IPR018020">
    <property type="entry name" value="OHCU_decarboxylase"/>
</dbReference>
<dbReference type="Proteomes" id="UP000583800">
    <property type="component" value="Unassembled WGS sequence"/>
</dbReference>
<dbReference type="InterPro" id="IPR017595">
    <property type="entry name" value="OHCU_decarboxylase-2"/>
</dbReference>
<dbReference type="NCBIfam" id="NF010372">
    <property type="entry name" value="PRK13798.1"/>
    <property type="match status" value="1"/>
</dbReference>
<proteinExistence type="predicted"/>
<dbReference type="NCBIfam" id="TIGR03180">
    <property type="entry name" value="UraD_2"/>
    <property type="match status" value="1"/>
</dbReference>
<dbReference type="PANTHER" id="PTHR43466">
    <property type="entry name" value="2-OXO-4-HYDROXY-4-CARBOXY-5-UREIDOIMIDAZOLINE DECARBOXYLASE-RELATED"/>
    <property type="match status" value="1"/>
</dbReference>
<dbReference type="EMBL" id="JACHJB010000001">
    <property type="protein sequence ID" value="MBB6344091.1"/>
    <property type="molecule type" value="Genomic_DNA"/>
</dbReference>
<accession>A0A7X0EWY2</accession>
<dbReference type="SUPFAM" id="SSF158694">
    <property type="entry name" value="UraD-Like"/>
    <property type="match status" value="1"/>
</dbReference>
<feature type="domain" description="Oxo-4-hydroxy-4-carboxy-5-ureidoimidazoline decarboxylase" evidence="7">
    <location>
        <begin position="12"/>
        <end position="173"/>
    </location>
</feature>
<keyword evidence="6 8" id="KW-0456">Lyase</keyword>
<dbReference type="AlphaFoldDB" id="A0A7X0EWY2"/>
<comment type="catalytic activity">
    <reaction evidence="1">
        <text>5-hydroxy-2-oxo-4-ureido-2,5-dihydro-1H-imidazole-5-carboxylate + H(+) = (S)-allantoin + CO2</text>
        <dbReference type="Rhea" id="RHEA:26301"/>
        <dbReference type="ChEBI" id="CHEBI:15378"/>
        <dbReference type="ChEBI" id="CHEBI:15678"/>
        <dbReference type="ChEBI" id="CHEBI:16526"/>
        <dbReference type="ChEBI" id="CHEBI:58639"/>
        <dbReference type="EC" id="4.1.1.97"/>
    </reaction>
</comment>
<dbReference type="RefSeq" id="WP_185082269.1">
    <property type="nucleotide sequence ID" value="NZ_JACHJB010000001.1"/>
</dbReference>
<keyword evidence="5" id="KW-0210">Decarboxylase</keyword>
<evidence type="ECO:0000259" key="7">
    <source>
        <dbReference type="Pfam" id="PF09349"/>
    </source>
</evidence>
<comment type="caution">
    <text evidence="8">The sequence shown here is derived from an EMBL/GenBank/DDBJ whole genome shotgun (WGS) entry which is preliminary data.</text>
</comment>
<dbReference type="GO" id="GO:0051997">
    <property type="term" value="F:2-oxo-4-hydroxy-4-carboxy-5-ureidoimidazoline decarboxylase activity"/>
    <property type="evidence" value="ECO:0007669"/>
    <property type="project" value="UniProtKB-EC"/>
</dbReference>
<dbReference type="InterPro" id="IPR036778">
    <property type="entry name" value="OHCU_decarboxylase_sf"/>
</dbReference>
<comment type="pathway">
    <text evidence="2">Purine metabolism; urate degradation; (S)-allantoin from urate: step 3/3.</text>
</comment>
<keyword evidence="4" id="KW-0659">Purine metabolism</keyword>
<evidence type="ECO:0000313" key="8">
    <source>
        <dbReference type="EMBL" id="MBB6344091.1"/>
    </source>
</evidence>
<reference evidence="8 9" key="1">
    <citation type="submission" date="2020-08" db="EMBL/GenBank/DDBJ databases">
        <title>Sequencing the genomes of 1000 actinobacteria strains.</title>
        <authorList>
            <person name="Klenk H.-P."/>
        </authorList>
    </citation>
    <scope>NUCLEOTIDE SEQUENCE [LARGE SCALE GENOMIC DNA]</scope>
    <source>
        <strain evidence="8 9">DSM 45913</strain>
    </source>
</reference>
<protein>
    <recommendedName>
        <fullName evidence="3">2-oxo-4-hydroxy-4-carboxy-5-ureidoimidazoline decarboxylase</fullName>
        <ecNumber evidence="3">4.1.1.97</ecNumber>
    </recommendedName>
</protein>
<gene>
    <name evidence="8" type="ORF">FHU36_000600</name>
</gene>
<evidence type="ECO:0000256" key="5">
    <source>
        <dbReference type="ARBA" id="ARBA00022793"/>
    </source>
</evidence>
<dbReference type="GO" id="GO:0019628">
    <property type="term" value="P:urate catabolic process"/>
    <property type="evidence" value="ECO:0007669"/>
    <property type="project" value="TreeGrafter"/>
</dbReference>
<sequence>MPHTRAGLDRFNALAPEDAERDLLACCASRAFAAAVTAGRPYPGPGALADAAEAAVRALGWPDVLEALEAHPRIGARPGGAGREAAWSRQEQAGLGAGAAGSGADGGEDGLRQALADGNRAYEDRFGHVHLVCATGLTGTEMLAGLRERLGNDDDTERGVVRDHLARITRLRIAKLLGEAP</sequence>
<dbReference type="PANTHER" id="PTHR43466:SF1">
    <property type="entry name" value="2-OXO-4-HYDROXY-4-CARBOXY-5-UREIDOIMIDAZOLINE DECARBOXYLASE-RELATED"/>
    <property type="match status" value="1"/>
</dbReference>